<dbReference type="Proteomes" id="UP000242146">
    <property type="component" value="Unassembled WGS sequence"/>
</dbReference>
<keyword evidence="2" id="KW-1185">Reference proteome</keyword>
<evidence type="ECO:0000313" key="1">
    <source>
        <dbReference type="EMBL" id="ORX56728.1"/>
    </source>
</evidence>
<proteinExistence type="predicted"/>
<reference evidence="1 2" key="1">
    <citation type="submission" date="2016-07" db="EMBL/GenBank/DDBJ databases">
        <title>Pervasive Adenine N6-methylation of Active Genes in Fungi.</title>
        <authorList>
            <consortium name="DOE Joint Genome Institute"/>
            <person name="Mondo S.J."/>
            <person name="Dannebaum R.O."/>
            <person name="Kuo R.C."/>
            <person name="Labutti K."/>
            <person name="Haridas S."/>
            <person name="Kuo A."/>
            <person name="Salamov A."/>
            <person name="Ahrendt S.R."/>
            <person name="Lipzen A."/>
            <person name="Sullivan W."/>
            <person name="Andreopoulos W.B."/>
            <person name="Clum A."/>
            <person name="Lindquist E."/>
            <person name="Daum C."/>
            <person name="Ramamoorthy G.K."/>
            <person name="Gryganskyi A."/>
            <person name="Culley D."/>
            <person name="Magnuson J.K."/>
            <person name="James T.Y."/>
            <person name="O'Malley M.A."/>
            <person name="Stajich J.E."/>
            <person name="Spatafora J.W."/>
            <person name="Visel A."/>
            <person name="Grigoriev I.V."/>
        </authorList>
    </citation>
    <scope>NUCLEOTIDE SEQUENCE [LARGE SCALE GENOMIC DNA]</scope>
    <source>
        <strain evidence="1 2">NRRL 3301</strain>
    </source>
</reference>
<sequence>MAIGKKVVARDPFTYHKYTDIPTTTQGISKVVTLSATEGPGRDQSRDTTIELTKSGIIDLFKATVTVHRPSFDIDKYTHQCMSVDDLHSYIQKCVPDANHDYTSYQISRWLSKEAQFGPTKSIRQGPGVVTGRNFYVLKEEYIEKRVQLLQRMVNILRIKDLCQHVYVSANINADSDLLARDEKRTAATKNIMNQLRYFLDFIMFAKTARQPIRLVVLDYRGLSSDPQNVHQFAKSYVTYAKSYVTKAMSFVTKVESYAT</sequence>
<protein>
    <submittedName>
        <fullName evidence="1">Uncharacterized protein</fullName>
    </submittedName>
</protein>
<gene>
    <name evidence="1" type="ORF">DM01DRAFT_1366537</name>
</gene>
<name>A0A1X2GLK7_9FUNG</name>
<accession>A0A1X2GLK7</accession>
<dbReference type="OrthoDB" id="2243436at2759"/>
<dbReference type="EMBL" id="MCGT01000009">
    <property type="protein sequence ID" value="ORX56728.1"/>
    <property type="molecule type" value="Genomic_DNA"/>
</dbReference>
<evidence type="ECO:0000313" key="2">
    <source>
        <dbReference type="Proteomes" id="UP000242146"/>
    </source>
</evidence>
<comment type="caution">
    <text evidence="1">The sequence shown here is derived from an EMBL/GenBank/DDBJ whole genome shotgun (WGS) entry which is preliminary data.</text>
</comment>
<organism evidence="1 2">
    <name type="scientific">Hesseltinella vesiculosa</name>
    <dbReference type="NCBI Taxonomy" id="101127"/>
    <lineage>
        <taxon>Eukaryota</taxon>
        <taxon>Fungi</taxon>
        <taxon>Fungi incertae sedis</taxon>
        <taxon>Mucoromycota</taxon>
        <taxon>Mucoromycotina</taxon>
        <taxon>Mucoromycetes</taxon>
        <taxon>Mucorales</taxon>
        <taxon>Cunninghamellaceae</taxon>
        <taxon>Hesseltinella</taxon>
    </lineage>
</organism>
<dbReference type="AlphaFoldDB" id="A0A1X2GLK7"/>